<dbReference type="GO" id="GO:0016747">
    <property type="term" value="F:acyltransferase activity, transferring groups other than amino-acyl groups"/>
    <property type="evidence" value="ECO:0007669"/>
    <property type="project" value="InterPro"/>
</dbReference>
<keyword evidence="1" id="KW-0472">Membrane</keyword>
<keyword evidence="1" id="KW-1133">Transmembrane helix</keyword>
<keyword evidence="3" id="KW-0808">Transferase</keyword>
<dbReference type="EMBL" id="OP056329">
    <property type="protein sequence ID" value="UXP70932.1"/>
    <property type="molecule type" value="Genomic_DNA"/>
</dbReference>
<feature type="domain" description="Acyltransferase 3" evidence="2">
    <location>
        <begin position="17"/>
        <end position="353"/>
    </location>
</feature>
<feature type="transmembrane region" description="Helical" evidence="1">
    <location>
        <begin position="96"/>
        <end position="114"/>
    </location>
</feature>
<keyword evidence="3" id="KW-0012">Acyltransferase</keyword>
<dbReference type="GO" id="GO:0016020">
    <property type="term" value="C:membrane"/>
    <property type="evidence" value="ECO:0007669"/>
    <property type="project" value="TreeGrafter"/>
</dbReference>
<feature type="transmembrane region" description="Helical" evidence="1">
    <location>
        <begin position="21"/>
        <end position="39"/>
    </location>
</feature>
<feature type="transmembrane region" description="Helical" evidence="1">
    <location>
        <begin position="51"/>
        <end position="75"/>
    </location>
</feature>
<feature type="transmembrane region" description="Helical" evidence="1">
    <location>
        <begin position="168"/>
        <end position="186"/>
    </location>
</feature>
<dbReference type="InterPro" id="IPR050879">
    <property type="entry name" value="Acyltransferase_3"/>
</dbReference>
<dbReference type="PANTHER" id="PTHR23028:SF53">
    <property type="entry name" value="ACYL_TRANSF_3 DOMAIN-CONTAINING PROTEIN"/>
    <property type="match status" value="1"/>
</dbReference>
<keyword evidence="1" id="KW-0812">Transmembrane</keyword>
<feature type="transmembrane region" description="Helical" evidence="1">
    <location>
        <begin position="259"/>
        <end position="279"/>
    </location>
</feature>
<feature type="transmembrane region" description="Helical" evidence="1">
    <location>
        <begin position="229"/>
        <end position="247"/>
    </location>
</feature>
<dbReference type="AlphaFoldDB" id="A0A977T6Z8"/>
<evidence type="ECO:0000259" key="2">
    <source>
        <dbReference type="Pfam" id="PF01757"/>
    </source>
</evidence>
<evidence type="ECO:0000313" key="3">
    <source>
        <dbReference type="EMBL" id="UXP70932.1"/>
    </source>
</evidence>
<dbReference type="Pfam" id="PF01757">
    <property type="entry name" value="Acyl_transf_3"/>
    <property type="match status" value="1"/>
</dbReference>
<feature type="transmembrane region" description="Helical" evidence="1">
    <location>
        <begin position="330"/>
        <end position="352"/>
    </location>
</feature>
<name>A0A977T6Z8_9BACT</name>
<feature type="transmembrane region" description="Helical" evidence="1">
    <location>
        <begin position="192"/>
        <end position="217"/>
    </location>
</feature>
<dbReference type="GO" id="GO:0000271">
    <property type="term" value="P:polysaccharide biosynthetic process"/>
    <property type="evidence" value="ECO:0007669"/>
    <property type="project" value="TreeGrafter"/>
</dbReference>
<reference evidence="3" key="1">
    <citation type="journal article" date="2022" name="bioRxiv">
        <title>Energy transfer in ubiquitous rhodopsin pumps with xanthophyll antennas.</title>
        <authorList>
            <person name="Chazan A."/>
            <person name="Das I."/>
            <person name="Fujiwara T."/>
            <person name="Murakoshi S."/>
            <person name="Shihoya W."/>
            <person name="Rozenberg A."/>
            <person name="Molina-Marquez A."/>
            <person name="Larom S."/>
            <person name="Pushkarev A."/>
            <person name="Malakar P."/>
            <person name="Ruhman S."/>
            <person name="Hasegawa M."/>
            <person name="Tsukamoto Y."/>
            <person name="Ishizuka T."/>
            <person name="Konno M."/>
            <person name="Nagata T."/>
            <person name="Inoue K."/>
            <person name="Mizuno Y."/>
            <person name="Katayama K."/>
            <person name="Abe-Yoshizumi R."/>
            <person name="Kandori H."/>
            <person name="Leon R.M."/>
            <person name="Yoshizawa S."/>
            <person name="Sheves M."/>
            <person name="Nureki O."/>
            <person name="Beja O."/>
        </authorList>
    </citation>
    <scope>NUCLEOTIDE SEQUENCE</scope>
</reference>
<protein>
    <submittedName>
        <fullName evidence="3">Acyltransferase</fullName>
    </submittedName>
</protein>
<sequence>MQTAKNIEQSFQTRHLPELDGIRGIAILSVLFYHLFWFTSPGAHWTGFPFLLWKVAQVGWAGVNLFFVLSGFLITRILIHQKGKPYYFSRFYKRRALRILPLYLVTLAFIFFHYENSGLFVLISLAFLAHVPSVFGVTPCYPGLWSLSVEEQFYLVWPQLIQRFSLNSVKRVSIFLCVVSAILRGLSFKFAAWSVILGVLGGYDGFAYGSLLAIVFWEEKGNSHKLKAFSLLCFVIASGALLLGYKFGIGTRQKLVGEMFLPSLIYLISASFMAFSLAHSGANYLKILSKGILPQWGKLSFAAYLCHYPVPEITNKILSLFPEIYSYYFAFWFSALQFVLSLGMTYIISLLLHHWVELPFLKWKETEIFSSKNDFPRKEQAVPSR</sequence>
<gene>
    <name evidence="3" type="ORF">tmp_000011</name>
</gene>
<organism evidence="3">
    <name type="scientific">uncultured Bdellovibrionales bacterium</name>
    <dbReference type="NCBI Taxonomy" id="395355"/>
    <lineage>
        <taxon>Bacteria</taxon>
        <taxon>Pseudomonadati</taxon>
        <taxon>Bdellovibrionota</taxon>
        <taxon>Bdellovibrionia</taxon>
        <taxon>Bdellovibrionales</taxon>
        <taxon>environmental samples</taxon>
    </lineage>
</organism>
<proteinExistence type="predicted"/>
<dbReference type="PANTHER" id="PTHR23028">
    <property type="entry name" value="ACETYLTRANSFERASE"/>
    <property type="match status" value="1"/>
</dbReference>
<accession>A0A977T6Z8</accession>
<evidence type="ECO:0000256" key="1">
    <source>
        <dbReference type="SAM" id="Phobius"/>
    </source>
</evidence>
<dbReference type="InterPro" id="IPR002656">
    <property type="entry name" value="Acyl_transf_3_dom"/>
</dbReference>